<keyword evidence="1" id="KW-0732">Signal</keyword>
<dbReference type="RefSeq" id="WP_215980944.1">
    <property type="nucleotide sequence ID" value="NZ_BAAAFA010000014.1"/>
</dbReference>
<reference evidence="2 3" key="1">
    <citation type="journal article" date="2019" name="Int. J. Syst. Evol. Microbiol.">
        <title>The Global Catalogue of Microorganisms (GCM) 10K type strain sequencing project: providing services to taxonomists for standard genome sequencing and annotation.</title>
        <authorList>
            <consortium name="The Broad Institute Genomics Platform"/>
            <consortium name="The Broad Institute Genome Sequencing Center for Infectious Disease"/>
            <person name="Wu L."/>
            <person name="Ma J."/>
        </authorList>
    </citation>
    <scope>NUCLEOTIDE SEQUENCE [LARGE SCALE GENOMIC DNA]</scope>
    <source>
        <strain evidence="2 3">JCM 15608</strain>
    </source>
</reference>
<feature type="chain" id="PRO_5045277762" evidence="1">
    <location>
        <begin position="25"/>
        <end position="261"/>
    </location>
</feature>
<protein>
    <submittedName>
        <fullName evidence="2">DUF4097 family beta strand repeat-containing protein</fullName>
    </submittedName>
</protein>
<name>A0ABN1LAY8_9GAMM</name>
<dbReference type="PANTHER" id="PTHR34094">
    <property type="match status" value="1"/>
</dbReference>
<evidence type="ECO:0000313" key="3">
    <source>
        <dbReference type="Proteomes" id="UP001500021"/>
    </source>
</evidence>
<sequence length="261" mass="27067">MLQHLSTLKLAPLALLVIASCAQAKTINKTFDVTAGGLLKLDTDIGAIKVNTHSQSTVLVQLNIEGEDQDKLHINFTTPANGINIEGDIKQGSSFFSGNKHIKATYTLTLPEQYNVDVETSGGSISIADLTGEVDVDTAGGSISLSKIHGDVEIETSGGSLKIDDVVGKIEAKTSGGSIKINLPTKPTKDSEFITSGGSITAYLAQDTAVSLTAKTSGGRVKSDFAVKGSVDKKSIVGTINGGGPKMLLKTSGGSIHIKEI</sequence>
<gene>
    <name evidence="2" type="ORF">GCM10009111_33210</name>
</gene>
<comment type="caution">
    <text evidence="2">The sequence shown here is derived from an EMBL/GenBank/DDBJ whole genome shotgun (WGS) entry which is preliminary data.</text>
</comment>
<proteinExistence type="predicted"/>
<evidence type="ECO:0000313" key="2">
    <source>
        <dbReference type="EMBL" id="GAA0823477.1"/>
    </source>
</evidence>
<dbReference type="EMBL" id="BAAAFA010000014">
    <property type="protein sequence ID" value="GAA0823477.1"/>
    <property type="molecule type" value="Genomic_DNA"/>
</dbReference>
<feature type="signal peptide" evidence="1">
    <location>
        <begin position="1"/>
        <end position="24"/>
    </location>
</feature>
<accession>A0ABN1LAY8</accession>
<dbReference type="PANTHER" id="PTHR34094:SF1">
    <property type="entry name" value="PROTEIN FAM185A"/>
    <property type="match status" value="1"/>
</dbReference>
<keyword evidence="3" id="KW-1185">Reference proteome</keyword>
<organism evidence="2 3">
    <name type="scientific">Colwellia asteriadis</name>
    <dbReference type="NCBI Taxonomy" id="517723"/>
    <lineage>
        <taxon>Bacteria</taxon>
        <taxon>Pseudomonadati</taxon>
        <taxon>Pseudomonadota</taxon>
        <taxon>Gammaproteobacteria</taxon>
        <taxon>Alteromonadales</taxon>
        <taxon>Colwelliaceae</taxon>
        <taxon>Colwellia</taxon>
    </lineage>
</organism>
<evidence type="ECO:0000256" key="1">
    <source>
        <dbReference type="SAM" id="SignalP"/>
    </source>
</evidence>
<dbReference type="Proteomes" id="UP001500021">
    <property type="component" value="Unassembled WGS sequence"/>
</dbReference>